<feature type="transmembrane region" description="Helical" evidence="12">
    <location>
        <begin position="146"/>
        <end position="168"/>
    </location>
</feature>
<keyword evidence="7 12" id="KW-1005">Bacterial flagellum biogenesis</keyword>
<dbReference type="SUPFAM" id="SSF160544">
    <property type="entry name" value="EscU C-terminal domain-like"/>
    <property type="match status" value="1"/>
</dbReference>
<evidence type="ECO:0000256" key="9">
    <source>
        <dbReference type="ARBA" id="ARBA00022989"/>
    </source>
</evidence>
<evidence type="ECO:0000256" key="5">
    <source>
        <dbReference type="ARBA" id="ARBA00022475"/>
    </source>
</evidence>
<evidence type="ECO:0000256" key="10">
    <source>
        <dbReference type="ARBA" id="ARBA00023136"/>
    </source>
</evidence>
<reference evidence="14" key="1">
    <citation type="submission" date="2019-11" db="EMBL/GenBank/DDBJ databases">
        <title>Genome sequence of Heliorestis convoluta strain HH, an alkaliphilic and minimalistic phototrophic bacterium from a soda lake in Egypt.</title>
        <authorList>
            <person name="Dewey E.D."/>
            <person name="Stokes L.M."/>
            <person name="Burchell B.M."/>
            <person name="Shaffer K.N."/>
            <person name="Huntington A.M."/>
            <person name="Baker J.M."/>
            <person name="Nadendla S."/>
            <person name="Giglio M.G."/>
            <person name="Touchman J.W."/>
            <person name="Blankenship R.E."/>
            <person name="Madigan M.T."/>
            <person name="Sattley W.M."/>
        </authorList>
    </citation>
    <scope>NUCLEOTIDE SEQUENCE [LARGE SCALE GENOMIC DNA]</scope>
    <source>
        <strain evidence="14">HH</strain>
    </source>
</reference>
<accession>A0A5Q2N3L6</accession>
<evidence type="ECO:0000256" key="1">
    <source>
        <dbReference type="ARBA" id="ARBA00004651"/>
    </source>
</evidence>
<comment type="similarity">
    <text evidence="2 12">Belongs to the type III secretion exporter family.</text>
</comment>
<keyword evidence="13" id="KW-0282">Flagellum</keyword>
<organism evidence="13 14">
    <name type="scientific">Heliorestis convoluta</name>
    <dbReference type="NCBI Taxonomy" id="356322"/>
    <lineage>
        <taxon>Bacteria</taxon>
        <taxon>Bacillati</taxon>
        <taxon>Bacillota</taxon>
        <taxon>Clostridia</taxon>
        <taxon>Eubacteriales</taxon>
        <taxon>Heliobacteriaceae</taxon>
        <taxon>Heliorestis</taxon>
    </lineage>
</organism>
<dbReference type="EMBL" id="CP045875">
    <property type="protein sequence ID" value="QGG48186.1"/>
    <property type="molecule type" value="Genomic_DNA"/>
</dbReference>
<dbReference type="FunFam" id="3.40.1690.10:FF:000001">
    <property type="entry name" value="Flagellar biosynthetic protein FlhB"/>
    <property type="match status" value="1"/>
</dbReference>
<evidence type="ECO:0000256" key="4">
    <source>
        <dbReference type="ARBA" id="ARBA00022448"/>
    </source>
</evidence>
<dbReference type="Proteomes" id="UP000366051">
    <property type="component" value="Chromosome"/>
</dbReference>
<dbReference type="NCBIfam" id="TIGR00328">
    <property type="entry name" value="flhB"/>
    <property type="match status" value="1"/>
</dbReference>
<gene>
    <name evidence="12 13" type="primary">flhB</name>
    <name evidence="13" type="ORF">FTV88_2088</name>
</gene>
<comment type="subcellular location">
    <subcellularLocation>
        <location evidence="1">Cell membrane</location>
        <topology evidence="1">Multi-pass membrane protein</topology>
    </subcellularLocation>
</comment>
<feature type="transmembrane region" description="Helical" evidence="12">
    <location>
        <begin position="197"/>
        <end position="215"/>
    </location>
</feature>
<dbReference type="RefSeq" id="WP_243137080.1">
    <property type="nucleotide sequence ID" value="NZ_CP045875.1"/>
</dbReference>
<evidence type="ECO:0000256" key="3">
    <source>
        <dbReference type="ARBA" id="ARBA00021622"/>
    </source>
</evidence>
<evidence type="ECO:0000256" key="7">
    <source>
        <dbReference type="ARBA" id="ARBA00022795"/>
    </source>
</evidence>
<feature type="transmembrane region" description="Helical" evidence="12">
    <location>
        <begin position="100"/>
        <end position="125"/>
    </location>
</feature>
<keyword evidence="8 12" id="KW-0653">Protein transport</keyword>
<dbReference type="AlphaFoldDB" id="A0A5Q2N3L6"/>
<keyword evidence="4 12" id="KW-0813">Transport</keyword>
<proteinExistence type="inferred from homology"/>
<dbReference type="GO" id="GO:0009306">
    <property type="term" value="P:protein secretion"/>
    <property type="evidence" value="ECO:0007669"/>
    <property type="project" value="InterPro"/>
</dbReference>
<keyword evidence="14" id="KW-1185">Reference proteome</keyword>
<evidence type="ECO:0000256" key="6">
    <source>
        <dbReference type="ARBA" id="ARBA00022692"/>
    </source>
</evidence>
<dbReference type="GO" id="GO:0044780">
    <property type="term" value="P:bacterial-type flagellum assembly"/>
    <property type="evidence" value="ECO:0007669"/>
    <property type="project" value="InterPro"/>
</dbReference>
<dbReference type="PANTHER" id="PTHR30531">
    <property type="entry name" value="FLAGELLAR BIOSYNTHETIC PROTEIN FLHB"/>
    <property type="match status" value="1"/>
</dbReference>
<dbReference type="Gene3D" id="3.40.1690.10">
    <property type="entry name" value="secretion proteins EscU"/>
    <property type="match status" value="1"/>
</dbReference>
<comment type="function">
    <text evidence="12">Required for formation of the rod structure in the basal body of the flagellar apparatus. Together with FliI and FliH, may constitute the export apparatus of flagellin.</text>
</comment>
<keyword evidence="10 12" id="KW-0472">Membrane</keyword>
<keyword evidence="11 12" id="KW-1006">Bacterial flagellum protein export</keyword>
<dbReference type="Gene3D" id="6.10.250.2080">
    <property type="match status" value="1"/>
</dbReference>
<dbReference type="Pfam" id="PF01312">
    <property type="entry name" value="Bac_export_2"/>
    <property type="match status" value="1"/>
</dbReference>
<name>A0A5Q2N3L6_9FIRM</name>
<evidence type="ECO:0000256" key="11">
    <source>
        <dbReference type="ARBA" id="ARBA00023225"/>
    </source>
</evidence>
<sequence length="359" mass="40359">MVKWDLQWFAGEKTEKATPKKKQDARKKGQVAKSQEINSALILLVTFITLFFLGQYTMDGIQRLTSHILGVVTGVTLTPTTVLAIGLDVTILSALLVAPFLLVAMVAGITASYLQVGFLFSTEAIKVKWNRINPLSGFKRIFSKRALVELLKSLLKVTFVGYVVYMVIMENLYIFPKMIGMDIATAVSIMAKIGFDVGWRVALLLIFVAAIDLWYQRYSHEESIKMSKQEVKDEHKQAEGDPQIRSKIRQRMREAAMRRMMQELPQADVVITNPTHFAIALKYDGTSMTAPRVIAKGQDFLAQKIKEVAQAHGIPMVEDKPLAQTLYRTVDIGQQVPAELFQAVAEVFAFVFRLKQKKA</sequence>
<evidence type="ECO:0000313" key="14">
    <source>
        <dbReference type="Proteomes" id="UP000366051"/>
    </source>
</evidence>
<keyword evidence="9 12" id="KW-1133">Transmembrane helix</keyword>
<dbReference type="PANTHER" id="PTHR30531:SF12">
    <property type="entry name" value="FLAGELLAR BIOSYNTHETIC PROTEIN FLHB"/>
    <property type="match status" value="1"/>
</dbReference>
<dbReference type="InterPro" id="IPR006136">
    <property type="entry name" value="FlhB"/>
</dbReference>
<keyword evidence="13" id="KW-0966">Cell projection</keyword>
<evidence type="ECO:0000256" key="12">
    <source>
        <dbReference type="RuleBase" id="RU364091"/>
    </source>
</evidence>
<keyword evidence="6 12" id="KW-0812">Transmembrane</keyword>
<evidence type="ECO:0000256" key="2">
    <source>
        <dbReference type="ARBA" id="ARBA00010690"/>
    </source>
</evidence>
<dbReference type="InterPro" id="IPR006135">
    <property type="entry name" value="T3SS_substrate_exporter"/>
</dbReference>
<dbReference type="InterPro" id="IPR029025">
    <property type="entry name" value="T3SS_substrate_exporter_C"/>
</dbReference>
<dbReference type="KEGG" id="hcv:FTV88_2088"/>
<keyword evidence="5 12" id="KW-1003">Cell membrane</keyword>
<dbReference type="PRINTS" id="PR00950">
    <property type="entry name" value="TYPE3IMSPROT"/>
</dbReference>
<evidence type="ECO:0000313" key="13">
    <source>
        <dbReference type="EMBL" id="QGG48186.1"/>
    </source>
</evidence>
<dbReference type="GO" id="GO:0005886">
    <property type="term" value="C:plasma membrane"/>
    <property type="evidence" value="ECO:0007669"/>
    <property type="project" value="UniProtKB-SubCell"/>
</dbReference>
<feature type="transmembrane region" description="Helical" evidence="12">
    <location>
        <begin position="37"/>
        <end position="56"/>
    </location>
</feature>
<evidence type="ECO:0000256" key="8">
    <source>
        <dbReference type="ARBA" id="ARBA00022927"/>
    </source>
</evidence>
<feature type="transmembrane region" description="Helical" evidence="12">
    <location>
        <begin position="68"/>
        <end position="94"/>
    </location>
</feature>
<keyword evidence="13" id="KW-0969">Cilium</keyword>
<protein>
    <recommendedName>
        <fullName evidence="3 12">Flagellar biosynthetic protein FlhB</fullName>
    </recommendedName>
</protein>